<dbReference type="Pfam" id="PF03591">
    <property type="entry name" value="AzlC"/>
    <property type="match status" value="1"/>
</dbReference>
<sequence>MDETYTFKRGVLDAAPTMLGYLSIGLTVGILGVSAHLPIWFIVGMSIFVYAQCTIAKHNAFLHLVQKMISAIQ</sequence>
<evidence type="ECO:0000313" key="3">
    <source>
        <dbReference type="Proteomes" id="UP000650485"/>
    </source>
</evidence>
<organism evidence="2 3">
    <name type="scientific">Weissella confusa</name>
    <name type="common">Lactobacillus confusus</name>
    <dbReference type="NCBI Taxonomy" id="1583"/>
    <lineage>
        <taxon>Bacteria</taxon>
        <taxon>Bacillati</taxon>
        <taxon>Bacillota</taxon>
        <taxon>Bacilli</taxon>
        <taxon>Lactobacillales</taxon>
        <taxon>Lactobacillaceae</taxon>
        <taxon>Weissella</taxon>
    </lineage>
</organism>
<dbReference type="InterPro" id="IPR011606">
    <property type="entry name" value="Brnchd-chn_aa_trnsp_permease"/>
</dbReference>
<comment type="caution">
    <text evidence="2">The sequence shown here is derived from an EMBL/GenBank/DDBJ whole genome shotgun (WGS) entry which is preliminary data.</text>
</comment>
<evidence type="ECO:0000256" key="1">
    <source>
        <dbReference type="SAM" id="Phobius"/>
    </source>
</evidence>
<keyword evidence="1" id="KW-1133">Transmembrane helix</keyword>
<gene>
    <name evidence="2" type="ORF">H7R52_01615</name>
</gene>
<keyword evidence="1" id="KW-0472">Membrane</keyword>
<accession>A0A923NG97</accession>
<keyword evidence="1" id="KW-0812">Transmembrane</keyword>
<feature type="transmembrane region" description="Helical" evidence="1">
    <location>
        <begin position="20"/>
        <end position="51"/>
    </location>
</feature>
<dbReference type="EMBL" id="JACSZT010000002">
    <property type="protein sequence ID" value="MBC6498223.1"/>
    <property type="molecule type" value="Genomic_DNA"/>
</dbReference>
<evidence type="ECO:0000313" key="2">
    <source>
        <dbReference type="EMBL" id="MBC6498223.1"/>
    </source>
</evidence>
<dbReference type="Proteomes" id="UP000650485">
    <property type="component" value="Unassembled WGS sequence"/>
</dbReference>
<proteinExistence type="predicted"/>
<reference evidence="2" key="1">
    <citation type="submission" date="2020-08" db="EMBL/GenBank/DDBJ databases">
        <title>Complete genome sequence of Weissella confusa strain FS54 provides insights into metabolic potential.</title>
        <authorList>
            <person name="Fhoula I."/>
            <person name="Najjari A."/>
            <person name="Lekired A."/>
            <person name="Bessrour-Aouam N."/>
            <person name="Jaballah S."/>
            <person name="Klibi N."/>
            <person name="Ouzari H.-I."/>
        </authorList>
    </citation>
    <scope>NUCLEOTIDE SEQUENCE</scope>
    <source>
        <strain evidence="2">FS54</strain>
    </source>
</reference>
<dbReference type="AlphaFoldDB" id="A0A923NG97"/>
<name>A0A923NG97_WEICO</name>
<protein>
    <submittedName>
        <fullName evidence="2">Uncharacterized protein</fullName>
    </submittedName>
</protein>